<evidence type="ECO:0000259" key="4">
    <source>
        <dbReference type="Pfam" id="PF00327"/>
    </source>
</evidence>
<dbReference type="Gene3D" id="3.30.1390.20">
    <property type="entry name" value="Ribosomal protein L30, ferredoxin-like fold domain"/>
    <property type="match status" value="1"/>
</dbReference>
<dbReference type="GO" id="GO:0005525">
    <property type="term" value="F:GTP binding"/>
    <property type="evidence" value="ECO:0007669"/>
    <property type="project" value="InterPro"/>
</dbReference>
<keyword evidence="7" id="KW-1185">Reference proteome</keyword>
<dbReference type="GO" id="GO:0022625">
    <property type="term" value="C:cytosolic large ribosomal subunit"/>
    <property type="evidence" value="ECO:0007669"/>
    <property type="project" value="TreeGrafter"/>
</dbReference>
<dbReference type="InterPro" id="IPR012988">
    <property type="entry name" value="Ribosomal_uL30_N_euk"/>
</dbReference>
<reference evidence="6" key="1">
    <citation type="submission" date="2021-11" db="EMBL/GenBank/DDBJ databases">
        <authorList>
            <person name="Schell T."/>
        </authorList>
    </citation>
    <scope>NUCLEOTIDE SEQUENCE</scope>
    <source>
        <strain evidence="6">M5</strain>
    </source>
</reference>
<dbReference type="OrthoDB" id="28644at2759"/>
<evidence type="ECO:0000259" key="5">
    <source>
        <dbReference type="Pfam" id="PF08079"/>
    </source>
</evidence>
<dbReference type="FunFam" id="3.30.1390.20:FF:000003">
    <property type="entry name" value="60S ribosomal protein L7"/>
    <property type="match status" value="1"/>
</dbReference>
<evidence type="ECO:0000256" key="3">
    <source>
        <dbReference type="ARBA" id="ARBA00023274"/>
    </source>
</evidence>
<dbReference type="AlphaFoldDB" id="A0A8J2RW05"/>
<dbReference type="Pfam" id="PF08079">
    <property type="entry name" value="Ribosomal_L30_N"/>
    <property type="match status" value="1"/>
</dbReference>
<dbReference type="GO" id="GO:0003924">
    <property type="term" value="F:GTPase activity"/>
    <property type="evidence" value="ECO:0007669"/>
    <property type="project" value="InterPro"/>
</dbReference>
<dbReference type="GO" id="GO:0000463">
    <property type="term" value="P:maturation of LSU-rRNA from tricistronic rRNA transcript (SSU-rRNA, 5.8S rRNA, LSU-rRNA)"/>
    <property type="evidence" value="ECO:0007669"/>
    <property type="project" value="TreeGrafter"/>
</dbReference>
<proteinExistence type="inferred from homology"/>
<dbReference type="InterPro" id="IPR016082">
    <property type="entry name" value="Ribosomal_uL30_ferredoxin-like"/>
</dbReference>
<feature type="domain" description="Large ribosomal subunit protein uL30-like ferredoxin-like fold" evidence="4">
    <location>
        <begin position="115"/>
        <end position="165"/>
    </location>
</feature>
<dbReference type="InterPro" id="IPR005998">
    <property type="entry name" value="Ribosomal_uL30_euk"/>
</dbReference>
<keyword evidence="3" id="KW-0687">Ribonucleoprotein</keyword>
<dbReference type="Pfam" id="PF00071">
    <property type="entry name" value="Ras"/>
    <property type="match status" value="1"/>
</dbReference>
<dbReference type="SMART" id="SM00173">
    <property type="entry name" value="RAS"/>
    <property type="match status" value="1"/>
</dbReference>
<dbReference type="PANTHER" id="PTHR11524">
    <property type="entry name" value="60S RIBOSOMAL PROTEIN L7"/>
    <property type="match status" value="1"/>
</dbReference>
<dbReference type="PROSITE" id="PS51419">
    <property type="entry name" value="RAB"/>
    <property type="match status" value="1"/>
</dbReference>
<dbReference type="PANTHER" id="PTHR11524:SF16">
    <property type="entry name" value="LARGE RIBOSOMAL SUBUNIT PROTEIN UL30"/>
    <property type="match status" value="1"/>
</dbReference>
<dbReference type="GO" id="GO:0003735">
    <property type="term" value="F:structural constituent of ribosome"/>
    <property type="evidence" value="ECO:0007669"/>
    <property type="project" value="TreeGrafter"/>
</dbReference>
<dbReference type="InterPro" id="IPR027417">
    <property type="entry name" value="P-loop_NTPase"/>
</dbReference>
<organism evidence="6 7">
    <name type="scientific">Daphnia galeata</name>
    <dbReference type="NCBI Taxonomy" id="27404"/>
    <lineage>
        <taxon>Eukaryota</taxon>
        <taxon>Metazoa</taxon>
        <taxon>Ecdysozoa</taxon>
        <taxon>Arthropoda</taxon>
        <taxon>Crustacea</taxon>
        <taxon>Branchiopoda</taxon>
        <taxon>Diplostraca</taxon>
        <taxon>Cladocera</taxon>
        <taxon>Anomopoda</taxon>
        <taxon>Daphniidae</taxon>
        <taxon>Daphnia</taxon>
    </lineage>
</organism>
<gene>
    <name evidence="6" type="ORF">DGAL_LOCUS6829</name>
</gene>
<protein>
    <recommendedName>
        <fullName evidence="8">60S ribosomal protein L7</fullName>
    </recommendedName>
</protein>
<evidence type="ECO:0000256" key="2">
    <source>
        <dbReference type="ARBA" id="ARBA00022980"/>
    </source>
</evidence>
<dbReference type="SMART" id="SM00175">
    <property type="entry name" value="RAB"/>
    <property type="match status" value="1"/>
</dbReference>
<dbReference type="Pfam" id="PF00327">
    <property type="entry name" value="Ribosomal_L30"/>
    <property type="match status" value="1"/>
</dbReference>
<sequence>MRSAVFSANGTYRVRVFQKKVPAKVVPAPVVSKSKLPAVPESLLKRRKKQKADRTKRLEQALAYLKARRARRVEIFKRAEKYIKEYRTKERDEIRLARQAKKSGNFYVPAQSKLAFVIRIRGVNQVAPKVRKTLQLFRLRQINNGVFVKLNKATLNMLRICEPYITWGYPNLKSVRDLIYKRGFAKARGRRIPLTSNDIIERKLGSGNVICMEDLVHSIFTVGNNFKHASNFLWPFKIVYPTIEDTYECYVDTDRGVKELVRFYDLGGITSKNKEVPRHYFSVADAYVLVYGINSHESFIIMDSLKKDIDRNKEKKDAVIIVLGNKLDLVEERQVDYSQASLWAAKERVRLFEISVFDHQTLIEPFVYLSSRLNPPPQKSTFPQLSMGRSKIKD</sequence>
<keyword evidence="2" id="KW-0689">Ribosomal protein</keyword>
<dbReference type="NCBIfam" id="TIGR01310">
    <property type="entry name" value="uL30_euk"/>
    <property type="match status" value="1"/>
</dbReference>
<comment type="similarity">
    <text evidence="1">Belongs to the universal ribosomal protein uL30 family.</text>
</comment>
<dbReference type="Proteomes" id="UP000789390">
    <property type="component" value="Unassembled WGS sequence"/>
</dbReference>
<dbReference type="GO" id="GO:0003723">
    <property type="term" value="F:RNA binding"/>
    <property type="evidence" value="ECO:0007669"/>
    <property type="project" value="InterPro"/>
</dbReference>
<dbReference type="InterPro" id="IPR039699">
    <property type="entry name" value="Ribosomal_uL30"/>
</dbReference>
<feature type="domain" description="Large ribosomal subunit protein uL30 N-terminal eukaryotes" evidence="5">
    <location>
        <begin position="39"/>
        <end position="110"/>
    </location>
</feature>
<accession>A0A8J2RW05</accession>
<dbReference type="Gene3D" id="3.40.50.300">
    <property type="entry name" value="P-loop containing nucleotide triphosphate hydrolases"/>
    <property type="match status" value="1"/>
</dbReference>
<dbReference type="CDD" id="cd01657">
    <property type="entry name" value="Ribosomal_L7_archeal_euk"/>
    <property type="match status" value="1"/>
</dbReference>
<dbReference type="SUPFAM" id="SSF55129">
    <property type="entry name" value="Ribosomal protein L30p/L7e"/>
    <property type="match status" value="1"/>
</dbReference>
<evidence type="ECO:0000256" key="1">
    <source>
        <dbReference type="ARBA" id="ARBA00007594"/>
    </source>
</evidence>
<comment type="caution">
    <text evidence="6">The sequence shown here is derived from an EMBL/GenBank/DDBJ whole genome shotgun (WGS) entry which is preliminary data.</text>
</comment>
<dbReference type="InterPro" id="IPR035808">
    <property type="entry name" value="Ribosomal_uL30_euk_arc"/>
</dbReference>
<name>A0A8J2RW05_9CRUS</name>
<evidence type="ECO:0000313" key="6">
    <source>
        <dbReference type="EMBL" id="CAH0104115.1"/>
    </source>
</evidence>
<dbReference type="InterPro" id="IPR036919">
    <property type="entry name" value="Ribo_uL30_ferredoxin-like_sf"/>
</dbReference>
<dbReference type="EMBL" id="CAKKLH010000124">
    <property type="protein sequence ID" value="CAH0104115.1"/>
    <property type="molecule type" value="Genomic_DNA"/>
</dbReference>
<dbReference type="InterPro" id="IPR001806">
    <property type="entry name" value="Small_GTPase"/>
</dbReference>
<evidence type="ECO:0008006" key="8">
    <source>
        <dbReference type="Google" id="ProtNLM"/>
    </source>
</evidence>
<dbReference type="SUPFAM" id="SSF52540">
    <property type="entry name" value="P-loop containing nucleoside triphosphate hydrolases"/>
    <property type="match status" value="1"/>
</dbReference>
<evidence type="ECO:0000313" key="7">
    <source>
        <dbReference type="Proteomes" id="UP000789390"/>
    </source>
</evidence>